<dbReference type="NCBIfam" id="TIGR00247">
    <property type="entry name" value="endolytic transglycosylase MltG"/>
    <property type="match status" value="1"/>
</dbReference>
<dbReference type="EC" id="4.2.2.29" evidence="7"/>
<keyword evidence="6 7" id="KW-0961">Cell wall biogenesis/degradation</keyword>
<evidence type="ECO:0000256" key="5">
    <source>
        <dbReference type="ARBA" id="ARBA00023239"/>
    </source>
</evidence>
<dbReference type="GO" id="GO:0009252">
    <property type="term" value="P:peptidoglycan biosynthetic process"/>
    <property type="evidence" value="ECO:0007669"/>
    <property type="project" value="UniProtKB-UniRule"/>
</dbReference>
<comment type="catalytic activity">
    <reaction evidence="7">
        <text>a peptidoglycan chain = a peptidoglycan chain with N-acetyl-1,6-anhydromuramyl-[peptide] at the reducing end + a peptidoglycan chain with N-acetylglucosamine at the non-reducing end.</text>
        <dbReference type="EC" id="4.2.2.29"/>
    </reaction>
</comment>
<dbReference type="GO" id="GO:0008932">
    <property type="term" value="F:lytic endotransglycosylase activity"/>
    <property type="evidence" value="ECO:0007669"/>
    <property type="project" value="UniProtKB-UniRule"/>
</dbReference>
<dbReference type="HAMAP" id="MF_02065">
    <property type="entry name" value="MltG"/>
    <property type="match status" value="1"/>
</dbReference>
<dbReference type="GO" id="GO:0071555">
    <property type="term" value="P:cell wall organization"/>
    <property type="evidence" value="ECO:0007669"/>
    <property type="project" value="UniProtKB-KW"/>
</dbReference>
<dbReference type="CDD" id="cd08010">
    <property type="entry name" value="MltG_like"/>
    <property type="match status" value="1"/>
</dbReference>
<comment type="function">
    <text evidence="7">Functions as a peptidoglycan terminase that cleaves nascent peptidoglycan strands endolytically to terminate their elongation.</text>
</comment>
<sequence>MIKRLLLVAVVVGLLFGVAGVYILWWGGGSAKAETIVVEEGATLTSLCPGLAAKDLIPGNCTTYRGMARLFGSGDGIQAGEFEVPARTSGAELLDLLQHGQPVQRLVTIAEGTPSIIVQEKVAAVPHLTGAAPLPPEGSVLPDSYGYKRGETRAAVIGRMQAAMTRELDRLWRARKGNCPVSTKEETVTLAAIVEKETGKPSERRAVAGVYCNRLRIGMKLDADPTVIYPVTKGKPLGRRILRSELNADTGYNTYRRAGLPAGPIANPGRESIAAVLNPQAHEYIYFVADGTGGHVFARTLAEHNANVSKWFAIRRQRGEM</sequence>
<evidence type="ECO:0000313" key="8">
    <source>
        <dbReference type="EMBL" id="CAA9515558.1"/>
    </source>
</evidence>
<dbReference type="Gene3D" id="3.30.160.60">
    <property type="entry name" value="Classic Zinc Finger"/>
    <property type="match status" value="1"/>
</dbReference>
<dbReference type="Pfam" id="PF02618">
    <property type="entry name" value="YceG"/>
    <property type="match status" value="1"/>
</dbReference>
<keyword evidence="3 7" id="KW-1133">Transmembrane helix</keyword>
<dbReference type="PANTHER" id="PTHR30518">
    <property type="entry name" value="ENDOLYTIC MUREIN TRANSGLYCOSYLASE"/>
    <property type="match status" value="1"/>
</dbReference>
<dbReference type="RefSeq" id="WP_294169073.1">
    <property type="nucleotide sequence ID" value="NZ_CADCWA010000085.1"/>
</dbReference>
<keyword evidence="4 7" id="KW-0472">Membrane</keyword>
<name>A0A6J4T781_9SPHN</name>
<dbReference type="AlphaFoldDB" id="A0A6J4T781"/>
<comment type="similarity">
    <text evidence="7">Belongs to the transglycosylase MltG family.</text>
</comment>
<keyword evidence="7" id="KW-0997">Cell inner membrane</keyword>
<evidence type="ECO:0000256" key="1">
    <source>
        <dbReference type="ARBA" id="ARBA00022475"/>
    </source>
</evidence>
<evidence type="ECO:0000256" key="3">
    <source>
        <dbReference type="ARBA" id="ARBA00022989"/>
    </source>
</evidence>
<evidence type="ECO:0000256" key="6">
    <source>
        <dbReference type="ARBA" id="ARBA00023316"/>
    </source>
</evidence>
<reference evidence="8" key="1">
    <citation type="submission" date="2020-02" db="EMBL/GenBank/DDBJ databases">
        <authorList>
            <person name="Meier V. D."/>
        </authorList>
    </citation>
    <scope>NUCLEOTIDE SEQUENCE</scope>
    <source>
        <strain evidence="8">AVDCRST_MAG31</strain>
    </source>
</reference>
<accession>A0A6J4T781</accession>
<feature type="site" description="Important for catalytic activity" evidence="7">
    <location>
        <position position="197"/>
    </location>
</feature>
<evidence type="ECO:0000256" key="7">
    <source>
        <dbReference type="HAMAP-Rule" id="MF_02065"/>
    </source>
</evidence>
<dbReference type="Gene3D" id="3.30.1490.480">
    <property type="entry name" value="Endolytic murein transglycosylase"/>
    <property type="match status" value="1"/>
</dbReference>
<keyword evidence="5 7" id="KW-0456">Lyase</keyword>
<gene>
    <name evidence="7" type="primary">mltG</name>
    <name evidence="8" type="ORF">AVDCRST_MAG31-1254</name>
</gene>
<keyword evidence="2 7" id="KW-0812">Transmembrane</keyword>
<dbReference type="PANTHER" id="PTHR30518:SF2">
    <property type="entry name" value="ENDOLYTIC MUREIN TRANSGLYCOSYLASE"/>
    <property type="match status" value="1"/>
</dbReference>
<evidence type="ECO:0000256" key="4">
    <source>
        <dbReference type="ARBA" id="ARBA00023136"/>
    </source>
</evidence>
<dbReference type="InterPro" id="IPR003770">
    <property type="entry name" value="MLTG-like"/>
</dbReference>
<keyword evidence="1 7" id="KW-1003">Cell membrane</keyword>
<proteinExistence type="inferred from homology"/>
<evidence type="ECO:0000256" key="2">
    <source>
        <dbReference type="ARBA" id="ARBA00022692"/>
    </source>
</evidence>
<dbReference type="GO" id="GO:0005886">
    <property type="term" value="C:plasma membrane"/>
    <property type="evidence" value="ECO:0007669"/>
    <property type="project" value="UniProtKB-UniRule"/>
</dbReference>
<protein>
    <recommendedName>
        <fullName evidence="7">Endolytic murein transglycosylase</fullName>
        <ecNumber evidence="7">4.2.2.29</ecNumber>
    </recommendedName>
    <alternativeName>
        <fullName evidence="7">Peptidoglycan lytic transglycosylase</fullName>
    </alternativeName>
    <alternativeName>
        <fullName evidence="7">Peptidoglycan polymerization terminase</fullName>
    </alternativeName>
</protein>
<organism evidence="8">
    <name type="scientific">uncultured Sphingomonas sp</name>
    <dbReference type="NCBI Taxonomy" id="158754"/>
    <lineage>
        <taxon>Bacteria</taxon>
        <taxon>Pseudomonadati</taxon>
        <taxon>Pseudomonadota</taxon>
        <taxon>Alphaproteobacteria</taxon>
        <taxon>Sphingomonadales</taxon>
        <taxon>Sphingomonadaceae</taxon>
        <taxon>Sphingomonas</taxon>
        <taxon>environmental samples</taxon>
    </lineage>
</organism>
<dbReference type="EMBL" id="CADCWA010000085">
    <property type="protein sequence ID" value="CAA9515558.1"/>
    <property type="molecule type" value="Genomic_DNA"/>
</dbReference>